<evidence type="ECO:0000259" key="2">
    <source>
        <dbReference type="Pfam" id="PF09369"/>
    </source>
</evidence>
<dbReference type="Pfam" id="PF05598">
    <property type="entry name" value="DUF772"/>
    <property type="match status" value="1"/>
</dbReference>
<organism evidence="3">
    <name type="scientific">Caldilinea aerophila</name>
    <dbReference type="NCBI Taxonomy" id="133453"/>
    <lineage>
        <taxon>Bacteria</taxon>
        <taxon>Bacillati</taxon>
        <taxon>Chloroflexota</taxon>
        <taxon>Caldilineae</taxon>
        <taxon>Caldilineales</taxon>
        <taxon>Caldilineaceae</taxon>
        <taxon>Caldilinea</taxon>
    </lineage>
</organism>
<dbReference type="EMBL" id="DSMG01000048">
    <property type="protein sequence ID" value="HDX30684.1"/>
    <property type="molecule type" value="Genomic_DNA"/>
</dbReference>
<evidence type="ECO:0000259" key="1">
    <source>
        <dbReference type="Pfam" id="PF05598"/>
    </source>
</evidence>
<protein>
    <submittedName>
        <fullName evidence="3">DUF1998 domain-containing protein</fullName>
    </submittedName>
</protein>
<feature type="domain" description="Transposase InsH N-terminal" evidence="1">
    <location>
        <begin position="49"/>
        <end position="134"/>
    </location>
</feature>
<gene>
    <name evidence="3" type="ORF">ENQ20_04230</name>
</gene>
<accession>A0A7C1JBH8</accession>
<evidence type="ECO:0000313" key="3">
    <source>
        <dbReference type="EMBL" id="HDX30684.1"/>
    </source>
</evidence>
<feature type="domain" description="MrfA-like Zn-binding" evidence="2">
    <location>
        <begin position="250"/>
        <end position="337"/>
    </location>
</feature>
<dbReference type="Pfam" id="PF09369">
    <property type="entry name" value="MZB"/>
    <property type="match status" value="1"/>
</dbReference>
<dbReference type="AlphaFoldDB" id="A0A7C1JBH8"/>
<proteinExistence type="predicted"/>
<sequence length="446" mass="51096">MMVSFRQTLHSGEQSMFRKNVRHLQIPLTSHVDELPRSLRERLQNSWAETFYREFFCRLDEQAFAVLYADQPSRPNVPVNVLVGLEFLKAANGWSDEEMYNEFCYNVQVRYALGYRHLGEGYFDLRTLYYFRERLARHMQETGENLLEQAFEQVTDEQLRAFSLKTGQQRMDSTLLRVNHGWRTARTPGFVVDFESGDVAEPQAQTVAVPVRRPQRPETVRLAVQDTQNLLLLRPSQPGLFDNRAFALTLQYALQRGMEQVYQLEENELAAEQIGRDVYAALLFYETSEGGSGVLRCLLEDSNALAEVAHAALERLHYDPLGADQKPDCVAACYECLLSYSNQLDAFHLDRRVILPFLLELARSRTLARVAGRPYAEHLAVLRSLTDARSDLERRFLAALAAGGHRLPDDAQHAISDPRCVADFFYAPNILVFCDGIMHDEPAQRR</sequence>
<name>A0A7C1JBH8_9CHLR</name>
<comment type="caution">
    <text evidence="3">The sequence shown here is derived from an EMBL/GenBank/DDBJ whole genome shotgun (WGS) entry which is preliminary data.</text>
</comment>
<dbReference type="InterPro" id="IPR008490">
    <property type="entry name" value="Transposase_InsH_N"/>
</dbReference>
<reference evidence="3" key="1">
    <citation type="journal article" date="2020" name="mSystems">
        <title>Genome- and Community-Level Interaction Insights into Carbon Utilization and Element Cycling Functions of Hydrothermarchaeota in Hydrothermal Sediment.</title>
        <authorList>
            <person name="Zhou Z."/>
            <person name="Liu Y."/>
            <person name="Xu W."/>
            <person name="Pan J."/>
            <person name="Luo Z.H."/>
            <person name="Li M."/>
        </authorList>
    </citation>
    <scope>NUCLEOTIDE SEQUENCE [LARGE SCALE GENOMIC DNA]</scope>
    <source>
        <strain evidence="3">SpSt-289</strain>
    </source>
</reference>
<dbReference type="InterPro" id="IPR018973">
    <property type="entry name" value="MZB"/>
</dbReference>